<dbReference type="InterPro" id="IPR007730">
    <property type="entry name" value="SPOR-like_dom"/>
</dbReference>
<proteinExistence type="predicted"/>
<dbReference type="Pfam" id="PF08486">
    <property type="entry name" value="SpoIID"/>
    <property type="match status" value="1"/>
</dbReference>
<sequence>MRPVAVLFAAALQASVPQIRVGLDTQALEWVVSLEGGGELRSLEGRPLLTLAPGEKVRIWWDSRGEADPTDEYRVQVGGPLPLRDAQALMKRLEALGERPDRVEVPDGGTWRVLAGHYEHPKQAEPLLEKLRVVGLEELWVSTEKRAGEPRKARALYAVTERYERIPLPATGVALAPKGDLAILAGKGRYRGATTIFPNAQGRLTVVNALDLETYLRGVVPREMGAWEYPALEALKAQAVAARTYAYANLGKRAKDGFDLLDTVADQVYGGRDGEQSLTDRAVSETSGLIATYGGRPIQALFMADSGGATIDNTFVFGGTAPYLQGVSNYAEAPRTLTFRGSSAPAGETPWLGWEILRLAASGAVPASLLESPRMARPAEAADLKPAVEAVASRLGRAPAPPARNLLLWMARSLGFGEVVEGMERPQDAVYLLGDAAPAPADQPLAAFLVRRGIAPPALWRTPPSLAQALQVLGRLWQELEPAEIQEGTLLLDGQVRVKGGGPGPLALAPRFLLAEEAPGGSFRLVAATDAQVGDRLKWLPAPGGAPLLVRRLDPDGTALDRYNPTAHWKVEIKEADLLDRLAQRAGVRTISALELTHNANGRVTELVVRDAKRRPHRFKGMHIRNLLGLKDNVFRMLTLGEAPQRRWIVYGRGWGHGVGMDQTGAYGMALEGHAFDAILKHYYQGIQLTPIGY</sequence>
<reference evidence="2" key="1">
    <citation type="journal article" date="2023" name="Int. J. Syst. Evol. Microbiol.">
        <title>Mesoterricola silvestris gen. nov., sp. nov., Mesoterricola sediminis sp. nov., Geothrix oryzae sp. nov., Geothrix edaphica sp. nov., Geothrix rubra sp. nov., and Geothrix limicola sp. nov., six novel members of Acidobacteriota isolated from soils.</title>
        <authorList>
            <person name="Itoh H."/>
            <person name="Sugisawa Y."/>
            <person name="Mise K."/>
            <person name="Xu Z."/>
            <person name="Kuniyasu M."/>
            <person name="Ushijima N."/>
            <person name="Kawano K."/>
            <person name="Kobayashi E."/>
            <person name="Shiratori Y."/>
            <person name="Masuda Y."/>
            <person name="Senoo K."/>
        </authorList>
    </citation>
    <scope>NUCLEOTIDE SEQUENCE</scope>
    <source>
        <strain evidence="2">W786</strain>
    </source>
</reference>
<dbReference type="SUPFAM" id="SSF110997">
    <property type="entry name" value="Sporulation related repeat"/>
    <property type="match status" value="1"/>
</dbReference>
<dbReference type="Pfam" id="PF05036">
    <property type="entry name" value="SPOR"/>
    <property type="match status" value="1"/>
</dbReference>
<dbReference type="AlphaFoldDB" id="A0AA48GXU9"/>
<dbReference type="InterPro" id="IPR013693">
    <property type="entry name" value="SpoIID/LytB_N"/>
</dbReference>
<dbReference type="EMBL" id="AP027081">
    <property type="protein sequence ID" value="BDU76395.1"/>
    <property type="molecule type" value="Genomic_DNA"/>
</dbReference>
<dbReference type="Gene3D" id="3.30.70.1070">
    <property type="entry name" value="Sporulation related repeat"/>
    <property type="match status" value="1"/>
</dbReference>
<dbReference type="GO" id="GO:0030435">
    <property type="term" value="P:sporulation resulting in formation of a cellular spore"/>
    <property type="evidence" value="ECO:0007669"/>
    <property type="project" value="InterPro"/>
</dbReference>
<evidence type="ECO:0000313" key="3">
    <source>
        <dbReference type="Proteomes" id="UP001228113"/>
    </source>
</evidence>
<dbReference type="GO" id="GO:0042834">
    <property type="term" value="F:peptidoglycan binding"/>
    <property type="evidence" value="ECO:0007669"/>
    <property type="project" value="InterPro"/>
</dbReference>
<protein>
    <recommendedName>
        <fullName evidence="1">SPOR domain-containing protein</fullName>
    </recommendedName>
</protein>
<keyword evidence="3" id="KW-1185">Reference proteome</keyword>
<organism evidence="2 3">
    <name type="scientific">Mesoterricola sediminis</name>
    <dbReference type="NCBI Taxonomy" id="2927980"/>
    <lineage>
        <taxon>Bacteria</taxon>
        <taxon>Pseudomonadati</taxon>
        <taxon>Acidobacteriota</taxon>
        <taxon>Holophagae</taxon>
        <taxon>Holophagales</taxon>
        <taxon>Holophagaceae</taxon>
        <taxon>Mesoterricola</taxon>
    </lineage>
</organism>
<dbReference type="InterPro" id="IPR036680">
    <property type="entry name" value="SPOR-like_sf"/>
</dbReference>
<feature type="domain" description="SPOR" evidence="1">
    <location>
        <begin position="67"/>
        <end position="143"/>
    </location>
</feature>
<accession>A0AA48GXU9</accession>
<evidence type="ECO:0000259" key="1">
    <source>
        <dbReference type="PROSITE" id="PS51724"/>
    </source>
</evidence>
<name>A0AA48GXU9_9BACT</name>
<dbReference type="Proteomes" id="UP001228113">
    <property type="component" value="Chromosome"/>
</dbReference>
<dbReference type="KEGG" id="msea:METESE_13530"/>
<gene>
    <name evidence="2" type="ORF">METESE_13530</name>
</gene>
<dbReference type="PROSITE" id="PS51724">
    <property type="entry name" value="SPOR"/>
    <property type="match status" value="1"/>
</dbReference>
<dbReference type="RefSeq" id="WP_243335692.1">
    <property type="nucleotide sequence ID" value="NZ_AP027081.1"/>
</dbReference>
<dbReference type="NCBIfam" id="TIGR02669">
    <property type="entry name" value="SpoIID_LytB"/>
    <property type="match status" value="1"/>
</dbReference>
<evidence type="ECO:0000313" key="2">
    <source>
        <dbReference type="EMBL" id="BDU76395.1"/>
    </source>
</evidence>
<dbReference type="InterPro" id="IPR013486">
    <property type="entry name" value="SpoIID/LytB"/>
</dbReference>